<keyword evidence="14" id="KW-1185">Reference proteome</keyword>
<dbReference type="InterPro" id="IPR038135">
    <property type="entry name" value="Methylthiotransferase_N_sf"/>
</dbReference>
<dbReference type="GO" id="GO:0103039">
    <property type="term" value="F:protein methylthiotransferase activity"/>
    <property type="evidence" value="ECO:0007669"/>
    <property type="project" value="UniProtKB-EC"/>
</dbReference>
<dbReference type="EC" id="2.8.4.4" evidence="8"/>
<dbReference type="InterPro" id="IPR007197">
    <property type="entry name" value="rSAM"/>
</dbReference>
<dbReference type="SUPFAM" id="SSF102114">
    <property type="entry name" value="Radical SAM enzymes"/>
    <property type="match status" value="1"/>
</dbReference>
<organism evidence="13 14">
    <name type="scientific">Isosphaera pallida (strain ATCC 43644 / DSM 9630 / IS1B)</name>
    <dbReference type="NCBI Taxonomy" id="575540"/>
    <lineage>
        <taxon>Bacteria</taxon>
        <taxon>Pseudomonadati</taxon>
        <taxon>Planctomycetota</taxon>
        <taxon>Planctomycetia</taxon>
        <taxon>Isosphaerales</taxon>
        <taxon>Isosphaeraceae</taxon>
        <taxon>Isosphaera</taxon>
    </lineage>
</organism>
<accession>E8R3H0</accession>
<evidence type="ECO:0000256" key="3">
    <source>
        <dbReference type="ARBA" id="ARBA00022679"/>
    </source>
</evidence>
<comment type="similarity">
    <text evidence="8">Belongs to the methylthiotransferase family. RimO subfamily.</text>
</comment>
<dbReference type="InParanoid" id="E8R3H0"/>
<dbReference type="PROSITE" id="PS51449">
    <property type="entry name" value="MTTASE_N"/>
    <property type="match status" value="1"/>
</dbReference>
<dbReference type="InterPro" id="IPR020612">
    <property type="entry name" value="Methylthiotransferase_CS"/>
</dbReference>
<dbReference type="OrthoDB" id="9805215at2"/>
<dbReference type="FunFam" id="3.80.30.20:FF:000001">
    <property type="entry name" value="tRNA-2-methylthio-N(6)-dimethylallyladenosine synthase 2"/>
    <property type="match status" value="1"/>
</dbReference>
<dbReference type="InterPro" id="IPR012340">
    <property type="entry name" value="NA-bd_OB-fold"/>
</dbReference>
<dbReference type="KEGG" id="ipa:Isop_0948"/>
<keyword evidence="6 8" id="KW-0408">Iron</keyword>
<feature type="binding site" evidence="8">
    <location>
        <position position="90"/>
    </location>
    <ligand>
        <name>[4Fe-4S] cluster</name>
        <dbReference type="ChEBI" id="CHEBI:49883"/>
        <label>1</label>
    </ligand>
</feature>
<evidence type="ECO:0000259" key="12">
    <source>
        <dbReference type="PROSITE" id="PS51918"/>
    </source>
</evidence>
<evidence type="ECO:0000313" key="14">
    <source>
        <dbReference type="Proteomes" id="UP000008631"/>
    </source>
</evidence>
<dbReference type="InterPro" id="IPR005839">
    <property type="entry name" value="Methylthiotransferase"/>
</dbReference>
<keyword evidence="2 8" id="KW-0963">Cytoplasm</keyword>
<dbReference type="AlphaFoldDB" id="E8R3H0"/>
<evidence type="ECO:0000256" key="9">
    <source>
        <dbReference type="SAM" id="MobiDB-lite"/>
    </source>
</evidence>
<dbReference type="SMART" id="SM00729">
    <property type="entry name" value="Elp3"/>
    <property type="match status" value="1"/>
</dbReference>
<dbReference type="Pfam" id="PF04055">
    <property type="entry name" value="Radical_SAM"/>
    <property type="match status" value="1"/>
</dbReference>
<feature type="binding site" evidence="8">
    <location>
        <position position="173"/>
    </location>
    <ligand>
        <name>[4Fe-4S] cluster</name>
        <dbReference type="ChEBI" id="CHEBI:49883"/>
        <label>2</label>
        <note>4Fe-4S-S-AdoMet</note>
    </ligand>
</feature>
<dbReference type="GO" id="GO:0051539">
    <property type="term" value="F:4 iron, 4 sulfur cluster binding"/>
    <property type="evidence" value="ECO:0007669"/>
    <property type="project" value="UniProtKB-UniRule"/>
</dbReference>
<evidence type="ECO:0000256" key="8">
    <source>
        <dbReference type="HAMAP-Rule" id="MF_01865"/>
    </source>
</evidence>
<protein>
    <recommendedName>
        <fullName evidence="8">Ribosomal protein uS12 methylthiotransferase RimO</fullName>
        <shortName evidence="8">uS12 MTTase</shortName>
        <shortName evidence="8">uS12 methylthiotransferase</shortName>
        <ecNumber evidence="8">2.8.4.4</ecNumber>
    </recommendedName>
    <alternativeName>
        <fullName evidence="8">Ribosomal protein uS12 (aspartate-C(3))-methylthiotransferase</fullName>
    </alternativeName>
    <alternativeName>
        <fullName evidence="8">Ribosome maturation factor RimO</fullName>
    </alternativeName>
</protein>
<dbReference type="GO" id="GO:0035599">
    <property type="term" value="F:aspartic acid methylthiotransferase activity"/>
    <property type="evidence" value="ECO:0007669"/>
    <property type="project" value="TreeGrafter"/>
</dbReference>
<dbReference type="Gene3D" id="3.40.50.12160">
    <property type="entry name" value="Methylthiotransferase, N-terminal domain"/>
    <property type="match status" value="1"/>
</dbReference>
<dbReference type="PROSITE" id="PS51918">
    <property type="entry name" value="RADICAL_SAM"/>
    <property type="match status" value="1"/>
</dbReference>
<evidence type="ECO:0000259" key="10">
    <source>
        <dbReference type="PROSITE" id="PS50926"/>
    </source>
</evidence>
<keyword evidence="3 8" id="KW-0808">Transferase</keyword>
<dbReference type="InterPro" id="IPR006638">
    <property type="entry name" value="Elp3/MiaA/NifB-like_rSAM"/>
</dbReference>
<dbReference type="InterPro" id="IPR013848">
    <property type="entry name" value="Methylthiotransferase_N"/>
</dbReference>
<dbReference type="PROSITE" id="PS01278">
    <property type="entry name" value="MTTASE_RADICAL"/>
    <property type="match status" value="1"/>
</dbReference>
<comment type="function">
    <text evidence="8">Catalyzes the methylthiolation of an aspartic acid residue of ribosomal protein uS12.</text>
</comment>
<evidence type="ECO:0000256" key="6">
    <source>
        <dbReference type="ARBA" id="ARBA00023004"/>
    </source>
</evidence>
<dbReference type="RefSeq" id="WP_013563826.1">
    <property type="nucleotide sequence ID" value="NC_014962.1"/>
</dbReference>
<dbReference type="InterPro" id="IPR002792">
    <property type="entry name" value="TRAM_dom"/>
</dbReference>
<name>E8R3H0_ISOPI</name>
<dbReference type="SFLD" id="SFLDG01082">
    <property type="entry name" value="B12-binding_domain_containing"/>
    <property type="match status" value="1"/>
</dbReference>
<dbReference type="Proteomes" id="UP000008631">
    <property type="component" value="Chromosome"/>
</dbReference>
<proteinExistence type="inferred from homology"/>
<evidence type="ECO:0000313" key="13">
    <source>
        <dbReference type="EMBL" id="ADV61537.1"/>
    </source>
</evidence>
<dbReference type="CDD" id="cd01335">
    <property type="entry name" value="Radical_SAM"/>
    <property type="match status" value="1"/>
</dbReference>
<keyword evidence="7 8" id="KW-0411">Iron-sulfur</keyword>
<evidence type="ECO:0000256" key="4">
    <source>
        <dbReference type="ARBA" id="ARBA00022691"/>
    </source>
</evidence>
<feature type="binding site" evidence="8">
    <location>
        <position position="170"/>
    </location>
    <ligand>
        <name>[4Fe-4S] cluster</name>
        <dbReference type="ChEBI" id="CHEBI:49883"/>
        <label>2</label>
        <note>4Fe-4S-S-AdoMet</note>
    </ligand>
</feature>
<reference key="1">
    <citation type="submission" date="2010-11" db="EMBL/GenBank/DDBJ databases">
        <title>The complete sequence of chromosome of Isophaera pallida ATCC 43644.</title>
        <authorList>
            <consortium name="US DOE Joint Genome Institute (JGI-PGF)"/>
            <person name="Lucas S."/>
            <person name="Copeland A."/>
            <person name="Lapidus A."/>
            <person name="Bruce D."/>
            <person name="Goodwin L."/>
            <person name="Pitluck S."/>
            <person name="Kyrpides N."/>
            <person name="Mavromatis K."/>
            <person name="Pagani I."/>
            <person name="Ivanova N."/>
            <person name="Saunders E."/>
            <person name="Brettin T."/>
            <person name="Detter J.C."/>
            <person name="Han C."/>
            <person name="Tapia R."/>
            <person name="Land M."/>
            <person name="Hauser L."/>
            <person name="Markowitz V."/>
            <person name="Cheng J.-F."/>
            <person name="Hugenholtz P."/>
            <person name="Woyke T."/>
            <person name="Wu D."/>
            <person name="Eisen J.A."/>
        </authorList>
    </citation>
    <scope>NUCLEOTIDE SEQUENCE</scope>
    <source>
        <strain>ATCC 43644</strain>
    </source>
</reference>
<evidence type="ECO:0000256" key="7">
    <source>
        <dbReference type="ARBA" id="ARBA00023014"/>
    </source>
</evidence>
<dbReference type="GO" id="GO:0005840">
    <property type="term" value="C:ribosome"/>
    <property type="evidence" value="ECO:0007669"/>
    <property type="project" value="UniProtKB-KW"/>
</dbReference>
<dbReference type="EMBL" id="CP002353">
    <property type="protein sequence ID" value="ADV61537.1"/>
    <property type="molecule type" value="Genomic_DNA"/>
</dbReference>
<dbReference type="STRING" id="575540.Isop_0948"/>
<dbReference type="FunCoup" id="E8R3H0">
    <property type="interactions" value="305"/>
</dbReference>
<dbReference type="NCBIfam" id="TIGR01125">
    <property type="entry name" value="30S ribosomal protein S12 methylthiotransferase RimO"/>
    <property type="match status" value="1"/>
</dbReference>
<keyword evidence="1 8" id="KW-0004">4Fe-4S</keyword>
<comment type="cofactor">
    <cofactor evidence="8">
        <name>[4Fe-4S] cluster</name>
        <dbReference type="ChEBI" id="CHEBI:49883"/>
    </cofactor>
    <text evidence="8">Binds 2 [4Fe-4S] clusters. One cluster is coordinated with 3 cysteines and an exchangeable S-adenosyl-L-methionine.</text>
</comment>
<dbReference type="SFLD" id="SFLDF00274">
    <property type="entry name" value="ribosomal_protein_S12_methylth"/>
    <property type="match status" value="1"/>
</dbReference>
<feature type="compositionally biased region" description="Basic residues" evidence="9">
    <location>
        <begin position="467"/>
        <end position="479"/>
    </location>
</feature>
<evidence type="ECO:0000256" key="1">
    <source>
        <dbReference type="ARBA" id="ARBA00022485"/>
    </source>
</evidence>
<evidence type="ECO:0000256" key="5">
    <source>
        <dbReference type="ARBA" id="ARBA00022723"/>
    </source>
</evidence>
<dbReference type="SFLD" id="SFLDG01061">
    <property type="entry name" value="methylthiotransferase"/>
    <property type="match status" value="1"/>
</dbReference>
<dbReference type="PROSITE" id="PS50926">
    <property type="entry name" value="TRAM"/>
    <property type="match status" value="1"/>
</dbReference>
<dbReference type="Pfam" id="PF18693">
    <property type="entry name" value="TRAM_2"/>
    <property type="match status" value="1"/>
</dbReference>
<dbReference type="InterPro" id="IPR058240">
    <property type="entry name" value="rSAM_sf"/>
</dbReference>
<dbReference type="InterPro" id="IPR023404">
    <property type="entry name" value="rSAM_horseshoe"/>
</dbReference>
<keyword evidence="13" id="KW-0687">Ribonucleoprotein</keyword>
<dbReference type="eggNOG" id="COG0621">
    <property type="taxonomic scope" value="Bacteria"/>
</dbReference>
<feature type="domain" description="MTTase N-terminal" evidence="11">
    <location>
        <begin position="11"/>
        <end position="127"/>
    </location>
</feature>
<feature type="binding site" evidence="8">
    <location>
        <position position="56"/>
    </location>
    <ligand>
        <name>[4Fe-4S] cluster</name>
        <dbReference type="ChEBI" id="CHEBI:49883"/>
        <label>1</label>
    </ligand>
</feature>
<gene>
    <name evidence="8" type="primary">rimO</name>
    <name evidence="13" type="ordered locus">Isop_0948</name>
</gene>
<dbReference type="HAMAP" id="MF_01865">
    <property type="entry name" value="MTTase_RimO"/>
    <property type="match status" value="1"/>
</dbReference>
<evidence type="ECO:0000256" key="2">
    <source>
        <dbReference type="ARBA" id="ARBA00022490"/>
    </source>
</evidence>
<comment type="catalytic activity">
    <reaction evidence="8">
        <text>L-aspartate(89)-[ribosomal protein uS12]-hydrogen + (sulfur carrier)-SH + AH2 + 2 S-adenosyl-L-methionine = 3-methylsulfanyl-L-aspartate(89)-[ribosomal protein uS12]-hydrogen + (sulfur carrier)-H + 5'-deoxyadenosine + L-methionine + A + S-adenosyl-L-homocysteine + 2 H(+)</text>
        <dbReference type="Rhea" id="RHEA:37087"/>
        <dbReference type="Rhea" id="RHEA-COMP:10460"/>
        <dbReference type="Rhea" id="RHEA-COMP:10461"/>
        <dbReference type="Rhea" id="RHEA-COMP:14737"/>
        <dbReference type="Rhea" id="RHEA-COMP:14739"/>
        <dbReference type="ChEBI" id="CHEBI:13193"/>
        <dbReference type="ChEBI" id="CHEBI:15378"/>
        <dbReference type="ChEBI" id="CHEBI:17319"/>
        <dbReference type="ChEBI" id="CHEBI:17499"/>
        <dbReference type="ChEBI" id="CHEBI:29917"/>
        <dbReference type="ChEBI" id="CHEBI:29961"/>
        <dbReference type="ChEBI" id="CHEBI:57844"/>
        <dbReference type="ChEBI" id="CHEBI:57856"/>
        <dbReference type="ChEBI" id="CHEBI:59789"/>
        <dbReference type="ChEBI" id="CHEBI:64428"/>
        <dbReference type="ChEBI" id="CHEBI:73599"/>
        <dbReference type="EC" id="2.8.4.4"/>
    </reaction>
</comment>
<feature type="domain" description="TRAM" evidence="10">
    <location>
        <begin position="385"/>
        <end position="465"/>
    </location>
</feature>
<dbReference type="InterPro" id="IPR005840">
    <property type="entry name" value="Ribosomal_uS12_MeSTrfase_RimO"/>
</dbReference>
<keyword evidence="4 8" id="KW-0949">S-adenosyl-L-methionine</keyword>
<feature type="binding site" evidence="8">
    <location>
        <position position="166"/>
    </location>
    <ligand>
        <name>[4Fe-4S] cluster</name>
        <dbReference type="ChEBI" id="CHEBI:49883"/>
        <label>2</label>
        <note>4Fe-4S-S-AdoMet</note>
    </ligand>
</feature>
<dbReference type="GO" id="GO:0005829">
    <property type="term" value="C:cytosol"/>
    <property type="evidence" value="ECO:0007669"/>
    <property type="project" value="TreeGrafter"/>
</dbReference>
<reference evidence="13 14" key="2">
    <citation type="journal article" date="2011" name="Stand. Genomic Sci.">
        <title>Complete genome sequence of Isosphaera pallida type strain (IS1B).</title>
        <authorList>
            <consortium name="US DOE Joint Genome Institute (JGI-PGF)"/>
            <person name="Goker M."/>
            <person name="Cleland D."/>
            <person name="Saunders E."/>
            <person name="Lapidus A."/>
            <person name="Nolan M."/>
            <person name="Lucas S."/>
            <person name="Hammon N."/>
            <person name="Deshpande S."/>
            <person name="Cheng J.F."/>
            <person name="Tapia R."/>
            <person name="Han C."/>
            <person name="Goodwin L."/>
            <person name="Pitluck S."/>
            <person name="Liolios K."/>
            <person name="Pagani I."/>
            <person name="Ivanova N."/>
            <person name="Mavromatis K."/>
            <person name="Pati A."/>
            <person name="Chen A."/>
            <person name="Palaniappan K."/>
            <person name="Land M."/>
            <person name="Hauser L."/>
            <person name="Chang Y.J."/>
            <person name="Jeffries C.D."/>
            <person name="Detter J.C."/>
            <person name="Beck B."/>
            <person name="Woyke T."/>
            <person name="Bristow J."/>
            <person name="Eisen J.A."/>
            <person name="Markowitz V."/>
            <person name="Hugenholtz P."/>
            <person name="Kyrpides N.C."/>
            <person name="Klenk H.P."/>
        </authorList>
    </citation>
    <scope>NUCLEOTIDE SEQUENCE [LARGE SCALE GENOMIC DNA]</scope>
    <source>
        <strain evidence="14">ATCC 43644 / DSM 9630 / IS1B</strain>
    </source>
</reference>
<keyword evidence="13" id="KW-0689">Ribosomal protein</keyword>
<feature type="region of interest" description="Disordered" evidence="9">
    <location>
        <begin position="460"/>
        <end position="489"/>
    </location>
</feature>
<dbReference type="Gene3D" id="2.40.50.140">
    <property type="entry name" value="Nucleic acid-binding proteins"/>
    <property type="match status" value="1"/>
</dbReference>
<evidence type="ECO:0000259" key="11">
    <source>
        <dbReference type="PROSITE" id="PS51449"/>
    </source>
</evidence>
<feature type="binding site" evidence="8">
    <location>
        <position position="20"/>
    </location>
    <ligand>
        <name>[4Fe-4S] cluster</name>
        <dbReference type="ChEBI" id="CHEBI:49883"/>
        <label>1</label>
    </ligand>
</feature>
<dbReference type="PANTHER" id="PTHR43837">
    <property type="entry name" value="RIBOSOMAL PROTEIN S12 METHYLTHIOTRANSFERASE RIMO"/>
    <property type="match status" value="1"/>
</dbReference>
<dbReference type="HOGENOM" id="CLU_018697_0_1_0"/>
<dbReference type="Gene3D" id="3.80.30.20">
    <property type="entry name" value="tm_1862 like domain"/>
    <property type="match status" value="1"/>
</dbReference>
<keyword evidence="5 8" id="KW-0479">Metal-binding</keyword>
<comment type="subcellular location">
    <subcellularLocation>
        <location evidence="8">Cytoplasm</location>
    </subcellularLocation>
</comment>
<dbReference type="GO" id="GO:0006400">
    <property type="term" value="P:tRNA modification"/>
    <property type="evidence" value="ECO:0007669"/>
    <property type="project" value="InterPro"/>
</dbReference>
<dbReference type="PANTHER" id="PTHR43837:SF1">
    <property type="entry name" value="RIBOSOMAL PROTEIN US12 METHYLTHIOTRANSFERASE RIMO"/>
    <property type="match status" value="1"/>
</dbReference>
<dbReference type="SFLD" id="SFLDS00029">
    <property type="entry name" value="Radical_SAM"/>
    <property type="match status" value="1"/>
</dbReference>
<feature type="domain" description="Radical SAM core" evidence="12">
    <location>
        <begin position="152"/>
        <end position="382"/>
    </location>
</feature>
<sequence>MKSDALNPIKGTFSFVTLGCAKNLVDSERMLGLLSQDGYALVPEGEPCDLVIVNTCGFIEPARKESMAVIHELLDRKRAGTVKGVIVAGCLAERNREELLDQVPEIDQVIGVFGREQIVQAADRVLGGLVEQRTIFNPAPIQAQIDRARLRVTPRHLAYLKVSEGCDRLCTFCAIPMMRGKHVTKPIEEVLREAEELVRDGVRELVLVAQDMTYYGMDLYGEPRLAELLQRLDQLDGLDWIRILYCYPRHFTDELYATLAGATRIVPYLDMPLQHINDRMLRAMNRRHTKQETIGIIQRLRAEIPRLVLRTTFIVGFPGETEEQFAELEEFVVQTRFERLGVFPYSYEPDTPAARLKGHLDEETKLQRRDRIMAAQQPIAFEFNESLVGQTLEVLIDAADLHPRHEGDPFGPDGQPHRWIGRTYADAPDVDGLTLVSGSGLRPGDLVECRIVAARGYDLEARPTGRPPRRRKLRPRAARGRGASLPILS</sequence>
<dbReference type="GO" id="GO:0046872">
    <property type="term" value="F:metal ion binding"/>
    <property type="evidence" value="ECO:0007669"/>
    <property type="project" value="UniProtKB-KW"/>
</dbReference>
<dbReference type="NCBIfam" id="TIGR00089">
    <property type="entry name" value="MiaB/RimO family radical SAM methylthiotransferase"/>
    <property type="match status" value="1"/>
</dbReference>
<dbReference type="Pfam" id="PF00919">
    <property type="entry name" value="UPF0004"/>
    <property type="match status" value="1"/>
</dbReference>